<keyword evidence="1" id="KW-0472">Membrane</keyword>
<keyword evidence="1" id="KW-1133">Transmembrane helix</keyword>
<feature type="transmembrane region" description="Helical" evidence="1">
    <location>
        <begin position="107"/>
        <end position="124"/>
    </location>
</feature>
<name>A0ABU5VXI6_9BACT</name>
<sequence length="128" mass="14767">MKITLPENLYYFNLLEIFFGVCVILFASLQQKYKFKVALETRSQKRIGLIVCLFIFFVVLAVQLHLGLPQNEKFMNYVYGATAFIVLLEGLQFFLHEKKSDESKSTLRNSGLVVLGLVFIYIGIKTWS</sequence>
<evidence type="ECO:0008006" key="4">
    <source>
        <dbReference type="Google" id="ProtNLM"/>
    </source>
</evidence>
<protein>
    <recommendedName>
        <fullName evidence="4">DUF4181 domain-containing protein</fullName>
    </recommendedName>
</protein>
<feature type="transmembrane region" description="Helical" evidence="1">
    <location>
        <begin position="12"/>
        <end position="29"/>
    </location>
</feature>
<reference evidence="2 3" key="1">
    <citation type="submission" date="2023-11" db="EMBL/GenBank/DDBJ databases">
        <title>A Novel Polar Bacteriovorax (B. antarcticus) Isolated from the Biocrust in Antarctica.</title>
        <authorList>
            <person name="Mun W."/>
            <person name="Choi S.Y."/>
            <person name="Mitchell R.J."/>
        </authorList>
    </citation>
    <scope>NUCLEOTIDE SEQUENCE [LARGE SCALE GENOMIC DNA]</scope>
    <source>
        <strain evidence="2 3">PP10</strain>
    </source>
</reference>
<feature type="transmembrane region" description="Helical" evidence="1">
    <location>
        <begin position="49"/>
        <end position="68"/>
    </location>
</feature>
<feature type="transmembrane region" description="Helical" evidence="1">
    <location>
        <begin position="74"/>
        <end position="95"/>
    </location>
</feature>
<evidence type="ECO:0000313" key="2">
    <source>
        <dbReference type="EMBL" id="MEA9357775.1"/>
    </source>
</evidence>
<dbReference type="RefSeq" id="WP_323577928.1">
    <property type="nucleotide sequence ID" value="NZ_JAYGJQ010000002.1"/>
</dbReference>
<evidence type="ECO:0000256" key="1">
    <source>
        <dbReference type="SAM" id="Phobius"/>
    </source>
</evidence>
<comment type="caution">
    <text evidence="2">The sequence shown here is derived from an EMBL/GenBank/DDBJ whole genome shotgun (WGS) entry which is preliminary data.</text>
</comment>
<organism evidence="2 3">
    <name type="scientific">Bacteriovorax antarcticus</name>
    <dbReference type="NCBI Taxonomy" id="3088717"/>
    <lineage>
        <taxon>Bacteria</taxon>
        <taxon>Pseudomonadati</taxon>
        <taxon>Bdellovibrionota</taxon>
        <taxon>Bacteriovoracia</taxon>
        <taxon>Bacteriovoracales</taxon>
        <taxon>Bacteriovoracaceae</taxon>
        <taxon>Bacteriovorax</taxon>
    </lineage>
</organism>
<gene>
    <name evidence="2" type="ORF">SHI21_16205</name>
</gene>
<dbReference type="EMBL" id="JAYGJQ010000002">
    <property type="protein sequence ID" value="MEA9357775.1"/>
    <property type="molecule type" value="Genomic_DNA"/>
</dbReference>
<keyword evidence="3" id="KW-1185">Reference proteome</keyword>
<accession>A0ABU5VXI6</accession>
<dbReference type="Proteomes" id="UP001302274">
    <property type="component" value="Unassembled WGS sequence"/>
</dbReference>
<keyword evidence="1" id="KW-0812">Transmembrane</keyword>
<evidence type="ECO:0000313" key="3">
    <source>
        <dbReference type="Proteomes" id="UP001302274"/>
    </source>
</evidence>
<proteinExistence type="predicted"/>